<evidence type="ECO:0000313" key="7">
    <source>
        <dbReference type="EMBL" id="BCP65718.1"/>
    </source>
</evidence>
<dbReference type="InterPro" id="IPR029063">
    <property type="entry name" value="SAM-dependent_MTases_sf"/>
</dbReference>
<comment type="similarity">
    <text evidence="1 4">Belongs to the N(4)/N(6)-methyltransferase family.</text>
</comment>
<sequence length="233" mass="25138">MGRLELHQGDALEALARLKTGSVDAVITDPPYGTGGWKRPEPGQGASPYARKVVEPWDAFSLAWLPEALRVARGPVVFFLPQSRLEEALAFARERGLPWRLLIWGKPDPRPRPTGPAYAFEPVLALRPLPGRGKDLHLASSPRPGRDGEATGHPHQKPVSVMAWLVELASRPGEVVMDPFMGSGSTGEAALRLGRGFIGVEREPFWFEVAQKRLQGALLQAPLLSAPSGGGPG</sequence>
<reference evidence="8" key="1">
    <citation type="submission" date="2021-01" db="EMBL/GenBank/DDBJ databases">
        <title>Complete Genome Sequence of Thermus thermophilus Strain HB5018, Isolated from Mine Onsen Hot Spring.</title>
        <authorList>
            <person name="Miyazaki K."/>
            <person name="Moriya T."/>
            <person name="Nemoto N."/>
            <person name="Oshima T."/>
            <person name="Yura K."/>
            <person name="Bessho Y."/>
        </authorList>
    </citation>
    <scope>NUCLEOTIDE SEQUENCE [LARGE SCALE GENOMIC DNA]</scope>
    <source>
        <strain evidence="8">HB5018</strain>
    </source>
</reference>
<dbReference type="EMBL" id="AP024270">
    <property type="protein sequence ID" value="BCP65718.1"/>
    <property type="molecule type" value="Genomic_DNA"/>
</dbReference>
<keyword evidence="2 7" id="KW-0489">Methyltransferase</keyword>
<dbReference type="GO" id="GO:0008170">
    <property type="term" value="F:N-methyltransferase activity"/>
    <property type="evidence" value="ECO:0007669"/>
    <property type="project" value="InterPro"/>
</dbReference>
<dbReference type="InterPro" id="IPR001091">
    <property type="entry name" value="RM_Methyltransferase"/>
</dbReference>
<dbReference type="PROSITE" id="PS00092">
    <property type="entry name" value="N6_MTASE"/>
    <property type="match status" value="1"/>
</dbReference>
<evidence type="ECO:0000256" key="5">
    <source>
        <dbReference type="SAM" id="MobiDB-lite"/>
    </source>
</evidence>
<dbReference type="GO" id="GO:0005737">
    <property type="term" value="C:cytoplasm"/>
    <property type="evidence" value="ECO:0007669"/>
    <property type="project" value="TreeGrafter"/>
</dbReference>
<feature type="domain" description="DNA methylase N-4/N-6" evidence="6">
    <location>
        <begin position="148"/>
        <end position="212"/>
    </location>
</feature>
<name>A0A7R7TCQ7_THETH</name>
<dbReference type="Proteomes" id="UP000596099">
    <property type="component" value="Chromosome"/>
</dbReference>
<proteinExistence type="inferred from homology"/>
<dbReference type="PRINTS" id="PR00508">
    <property type="entry name" value="S21N4MTFRASE"/>
</dbReference>
<dbReference type="RefSeq" id="WP_201351237.1">
    <property type="nucleotide sequence ID" value="NZ_AP024270.1"/>
</dbReference>
<evidence type="ECO:0000256" key="4">
    <source>
        <dbReference type="RuleBase" id="RU362026"/>
    </source>
</evidence>
<evidence type="ECO:0000259" key="6">
    <source>
        <dbReference type="Pfam" id="PF01555"/>
    </source>
</evidence>
<keyword evidence="3 7" id="KW-0808">Transferase</keyword>
<evidence type="ECO:0000256" key="3">
    <source>
        <dbReference type="ARBA" id="ARBA00022679"/>
    </source>
</evidence>
<accession>A0A7R7TCQ7</accession>
<evidence type="ECO:0000313" key="8">
    <source>
        <dbReference type="Proteomes" id="UP000596099"/>
    </source>
</evidence>
<dbReference type="Pfam" id="PF01555">
    <property type="entry name" value="N6_N4_Mtase"/>
    <property type="match status" value="1"/>
</dbReference>
<dbReference type="InterPro" id="IPR002052">
    <property type="entry name" value="DNA_methylase_N6_adenine_CS"/>
</dbReference>
<dbReference type="PANTHER" id="PTHR13370:SF3">
    <property type="entry name" value="TRNA (GUANINE(10)-N2)-METHYLTRANSFERASE HOMOLOG"/>
    <property type="match status" value="1"/>
</dbReference>
<gene>
    <name evidence="7" type="ORF">TthHB5018_06520</name>
</gene>
<dbReference type="REBASE" id="485914">
    <property type="entry name" value="M.Tth5018ORF6520P"/>
</dbReference>
<dbReference type="EC" id="2.1.1.-" evidence="4"/>
<dbReference type="Gene3D" id="3.40.50.150">
    <property type="entry name" value="Vaccinia Virus protein VP39"/>
    <property type="match status" value="1"/>
</dbReference>
<dbReference type="SUPFAM" id="SSF53335">
    <property type="entry name" value="S-adenosyl-L-methionine-dependent methyltransferases"/>
    <property type="match status" value="1"/>
</dbReference>
<protein>
    <recommendedName>
        <fullName evidence="4">Methyltransferase</fullName>
        <ecNumber evidence="4">2.1.1.-</ecNumber>
    </recommendedName>
</protein>
<dbReference type="GO" id="GO:0003677">
    <property type="term" value="F:DNA binding"/>
    <property type="evidence" value="ECO:0007669"/>
    <property type="project" value="InterPro"/>
</dbReference>
<dbReference type="InterPro" id="IPR002941">
    <property type="entry name" value="DNA_methylase_N4/N6"/>
</dbReference>
<dbReference type="AlphaFoldDB" id="A0A7R7TCQ7"/>
<evidence type="ECO:0000256" key="1">
    <source>
        <dbReference type="ARBA" id="ARBA00006594"/>
    </source>
</evidence>
<dbReference type="GO" id="GO:0032259">
    <property type="term" value="P:methylation"/>
    <property type="evidence" value="ECO:0007669"/>
    <property type="project" value="UniProtKB-KW"/>
</dbReference>
<feature type="region of interest" description="Disordered" evidence="5">
    <location>
        <begin position="134"/>
        <end position="155"/>
    </location>
</feature>
<organism evidence="7 8">
    <name type="scientific">Thermus thermophilus</name>
    <dbReference type="NCBI Taxonomy" id="274"/>
    <lineage>
        <taxon>Bacteria</taxon>
        <taxon>Thermotogati</taxon>
        <taxon>Deinococcota</taxon>
        <taxon>Deinococci</taxon>
        <taxon>Thermales</taxon>
        <taxon>Thermaceae</taxon>
        <taxon>Thermus</taxon>
    </lineage>
</organism>
<dbReference type="GO" id="GO:0009007">
    <property type="term" value="F:site-specific DNA-methyltransferase (adenine-specific) activity"/>
    <property type="evidence" value="ECO:0007669"/>
    <property type="project" value="TreeGrafter"/>
</dbReference>
<evidence type="ECO:0000256" key="2">
    <source>
        <dbReference type="ARBA" id="ARBA00022603"/>
    </source>
</evidence>
<dbReference type="PANTHER" id="PTHR13370">
    <property type="entry name" value="RNA METHYLASE-RELATED"/>
    <property type="match status" value="1"/>
</dbReference>